<reference evidence="2 3" key="1">
    <citation type="submission" date="2018-03" db="EMBL/GenBank/DDBJ databases">
        <title>Genomic Encyclopedia of Archaeal and Bacterial Type Strains, Phase II (KMG-II): from individual species to whole genera.</title>
        <authorList>
            <person name="Goeker M."/>
        </authorList>
    </citation>
    <scope>NUCLEOTIDE SEQUENCE [LARGE SCALE GENOMIC DNA]</scope>
    <source>
        <strain evidence="2 3">DSM 29328</strain>
    </source>
</reference>
<dbReference type="Gene3D" id="3.30.420.40">
    <property type="match status" value="2"/>
</dbReference>
<evidence type="ECO:0000313" key="3">
    <source>
        <dbReference type="Proteomes" id="UP000239480"/>
    </source>
</evidence>
<organism evidence="2 3">
    <name type="scientific">Aliiruegeria haliotis</name>
    <dbReference type="NCBI Taxonomy" id="1280846"/>
    <lineage>
        <taxon>Bacteria</taxon>
        <taxon>Pseudomonadati</taxon>
        <taxon>Pseudomonadota</taxon>
        <taxon>Alphaproteobacteria</taxon>
        <taxon>Rhodobacterales</taxon>
        <taxon>Roseobacteraceae</taxon>
        <taxon>Aliiruegeria</taxon>
    </lineage>
</organism>
<dbReference type="GO" id="GO:0016301">
    <property type="term" value="F:kinase activity"/>
    <property type="evidence" value="ECO:0007669"/>
    <property type="project" value="UniProtKB-KW"/>
</dbReference>
<comment type="caution">
    <text evidence="2">The sequence shown here is derived from an EMBL/GenBank/DDBJ whole genome shotgun (WGS) entry which is preliminary data.</text>
</comment>
<protein>
    <submittedName>
        <fullName evidence="2">Glucosamine kinase</fullName>
    </submittedName>
</protein>
<sequence>MQNLKTRYLPIIPTIAPRRGFPDSYRYYIGIYMIESFPSLFLGVDGGGTSCRAALLADGKRHEVQLGSANVSTDFDGATATVTAALAQLADRAGIPVAVLENAPAHVGLAGVMSPAIAADVAAALPLRQVTVTDDRPTMIAGALGDREGAVAAIGTGSFVGRQAGDRITGLGGWGFYIGDQASGAWLMRRSFEELMLAVDGLAEMTPFARLLLDQHGGDPGAVVQFSLRARPADYGRLARKLVEAAEAGDPLAAGLMTEGAEYIRRGLDRLGKTTDEVLCLTGGLGPAYGRWLGLDTVAPLGTALDGALALARRQQETAR</sequence>
<dbReference type="EMBL" id="PVTD01000001">
    <property type="protein sequence ID" value="PRY26330.1"/>
    <property type="molecule type" value="Genomic_DNA"/>
</dbReference>
<dbReference type="AlphaFoldDB" id="A0A2T0RYV8"/>
<evidence type="ECO:0000259" key="1">
    <source>
        <dbReference type="Pfam" id="PF01869"/>
    </source>
</evidence>
<keyword evidence="2" id="KW-0418">Kinase</keyword>
<keyword evidence="2" id="KW-0808">Transferase</keyword>
<proteinExistence type="predicted"/>
<feature type="domain" description="ATPase BadF/BadG/BcrA/BcrD type" evidence="1">
    <location>
        <begin position="42"/>
        <end position="285"/>
    </location>
</feature>
<dbReference type="CDD" id="cd24082">
    <property type="entry name" value="ASKHA_NBD_GspK-like"/>
    <property type="match status" value="1"/>
</dbReference>
<dbReference type="InterPro" id="IPR002731">
    <property type="entry name" value="ATPase_BadF"/>
</dbReference>
<gene>
    <name evidence="2" type="ORF">CLV78_101425</name>
</gene>
<dbReference type="InterPro" id="IPR052519">
    <property type="entry name" value="Euk-type_GlcNAc_Kinase"/>
</dbReference>
<dbReference type="PANTHER" id="PTHR43190:SF3">
    <property type="entry name" value="N-ACETYL-D-GLUCOSAMINE KINASE"/>
    <property type="match status" value="1"/>
</dbReference>
<name>A0A2T0RYV8_9RHOB</name>
<dbReference type="InterPro" id="IPR043129">
    <property type="entry name" value="ATPase_NBD"/>
</dbReference>
<dbReference type="Proteomes" id="UP000239480">
    <property type="component" value="Unassembled WGS sequence"/>
</dbReference>
<keyword evidence="3" id="KW-1185">Reference proteome</keyword>
<dbReference type="SUPFAM" id="SSF53067">
    <property type="entry name" value="Actin-like ATPase domain"/>
    <property type="match status" value="2"/>
</dbReference>
<evidence type="ECO:0000313" key="2">
    <source>
        <dbReference type="EMBL" id="PRY26330.1"/>
    </source>
</evidence>
<dbReference type="Pfam" id="PF01869">
    <property type="entry name" value="BcrAD_BadFG"/>
    <property type="match status" value="1"/>
</dbReference>
<dbReference type="PANTHER" id="PTHR43190">
    <property type="entry name" value="N-ACETYL-D-GLUCOSAMINE KINASE"/>
    <property type="match status" value="1"/>
</dbReference>
<accession>A0A2T0RYV8</accession>